<proteinExistence type="predicted"/>
<feature type="transmembrane region" description="Helical" evidence="1">
    <location>
        <begin position="209"/>
        <end position="231"/>
    </location>
</feature>
<protein>
    <recommendedName>
        <fullName evidence="4">M50 family metallopeptidase</fullName>
    </recommendedName>
</protein>
<evidence type="ECO:0000256" key="1">
    <source>
        <dbReference type="SAM" id="Phobius"/>
    </source>
</evidence>
<dbReference type="AlphaFoldDB" id="A0A5R8WJ47"/>
<accession>A0A5R8WJ47</accession>
<keyword evidence="1" id="KW-0812">Transmembrane</keyword>
<comment type="caution">
    <text evidence="2">The sequence shown here is derived from an EMBL/GenBank/DDBJ whole genome shotgun (WGS) entry which is preliminary data.</text>
</comment>
<organism evidence="2 3">
    <name type="scientific">Hymenobacter jeollabukensis</name>
    <dbReference type="NCBI Taxonomy" id="2025313"/>
    <lineage>
        <taxon>Bacteria</taxon>
        <taxon>Pseudomonadati</taxon>
        <taxon>Bacteroidota</taxon>
        <taxon>Cytophagia</taxon>
        <taxon>Cytophagales</taxon>
        <taxon>Hymenobacteraceae</taxon>
        <taxon>Hymenobacter</taxon>
    </lineage>
</organism>
<evidence type="ECO:0000313" key="2">
    <source>
        <dbReference type="EMBL" id="TLM88727.1"/>
    </source>
</evidence>
<feature type="transmembrane region" description="Helical" evidence="1">
    <location>
        <begin position="120"/>
        <end position="139"/>
    </location>
</feature>
<feature type="transmembrane region" description="Helical" evidence="1">
    <location>
        <begin position="237"/>
        <end position="257"/>
    </location>
</feature>
<evidence type="ECO:0008006" key="4">
    <source>
        <dbReference type="Google" id="ProtNLM"/>
    </source>
</evidence>
<feature type="transmembrane region" description="Helical" evidence="1">
    <location>
        <begin position="146"/>
        <end position="163"/>
    </location>
</feature>
<name>A0A5R8WJ47_9BACT</name>
<gene>
    <name evidence="2" type="ORF">FDY95_23110</name>
</gene>
<reference evidence="2 3" key="1">
    <citation type="submission" date="2019-05" db="EMBL/GenBank/DDBJ databases">
        <title>Hymenobacter edaphi sp. nov., isolated from abandoned arsenic-contaminated farmland soil.</title>
        <authorList>
            <person name="Nie L."/>
        </authorList>
    </citation>
    <scope>NUCLEOTIDE SEQUENCE [LARGE SCALE GENOMIC DNA]</scope>
    <source>
        <strain evidence="2 3">1-3-3-8</strain>
    </source>
</reference>
<dbReference type="RefSeq" id="WP_138081575.1">
    <property type="nucleotide sequence ID" value="NZ_VAJM01000016.1"/>
</dbReference>
<dbReference type="Proteomes" id="UP000305517">
    <property type="component" value="Unassembled WGS sequence"/>
</dbReference>
<keyword evidence="1" id="KW-0472">Membrane</keyword>
<feature type="transmembrane region" description="Helical" evidence="1">
    <location>
        <begin position="307"/>
        <end position="328"/>
    </location>
</feature>
<feature type="transmembrane region" description="Helical" evidence="1">
    <location>
        <begin position="175"/>
        <end position="197"/>
    </location>
</feature>
<evidence type="ECO:0000313" key="3">
    <source>
        <dbReference type="Proteomes" id="UP000305517"/>
    </source>
</evidence>
<dbReference type="OrthoDB" id="9759690at2"/>
<dbReference type="EMBL" id="VAJM01000016">
    <property type="protein sequence ID" value="TLM88727.1"/>
    <property type="molecule type" value="Genomic_DNA"/>
</dbReference>
<keyword evidence="3" id="KW-1185">Reference proteome</keyword>
<sequence>MLVTTASGISPYDSGRWVINTPAGRHVLVNDGGAELYRILRHASTVEQAREVFNQSFQATLSAEAFDRLVQARFGGYAILQHDGPAVAQPEYIAGATQLLTPRAAGWLALPLVPLMRHRWYWGLLGAQVCFVGVVAAAVPMPTAPAAAYLVAAPLVCASWVVHELGHVAACAAAGVRHGGIGVGLYAYLFPVLYADVSNSWQAPRGVRLRVNAAGIFAQVLLASGLTVGYLATQLPALLLASVSIGVSAAWQLNPFLRSDGYWMLSDLSNTPNLHAAASQSARRAFSLAGFRACLAGRAKRPTRAELLLGVYGVLNRLVLVAVVLWMLSRHGQAIWELPLQLPALVRQAWQLHRWPQPQQLVALGFYAMWARFLVAQLVGRYRSYSLPAQPA</sequence>
<keyword evidence="1" id="KW-1133">Transmembrane helix</keyword>